<dbReference type="GO" id="GO:0004842">
    <property type="term" value="F:ubiquitin-protein transferase activity"/>
    <property type="evidence" value="ECO:0007669"/>
    <property type="project" value="TreeGrafter"/>
</dbReference>
<sequence>MYRIFRRWLGSHLFSRHIAHFMSSVLNRREVNIVCPLERPMKNAIVEATFNGRQNETCIFRTLLTPALFVVAGRNDDNFGQKRISLDDVFGLIKYGSPGIAEKFIKNNPEVAGVRHSMGWTPLMLAVILHKKDVVKCLLSAGAAIDAVDEYPGSYQVSMKSRKNPVEAEWCRLTEFSDYLNPHADFRGCTALHYAVLVDDKELVKILLAAGANPTVKNARGHTPEMYSKNSTISQLLDGAKKQPSVARRTVGTMKTTLLFFSFSVLRASGRPKWLSRWPPICTRMPARPSSV</sequence>
<evidence type="ECO:0000256" key="2">
    <source>
        <dbReference type="ARBA" id="ARBA00023043"/>
    </source>
</evidence>
<evidence type="ECO:0000256" key="3">
    <source>
        <dbReference type="PROSITE-ProRule" id="PRU00023"/>
    </source>
</evidence>
<reference evidence="4" key="1">
    <citation type="submission" date="2016-01" db="EMBL/GenBank/DDBJ databases">
        <title>Reference transcriptome for the parasite Schistocephalus solidus: insights into the molecular evolution of parasitism.</title>
        <authorList>
            <person name="Hebert F.O."/>
            <person name="Grambauer S."/>
            <person name="Barber I."/>
            <person name="Landry C.R."/>
            <person name="Aubin-Horth N."/>
        </authorList>
    </citation>
    <scope>NUCLEOTIDE SEQUENCE</scope>
</reference>
<dbReference type="EMBL" id="GEEE01018223">
    <property type="protein sequence ID" value="JAP45002.1"/>
    <property type="molecule type" value="Transcribed_RNA"/>
</dbReference>
<protein>
    <submittedName>
        <fullName evidence="4">Caseinolytic peptidase B protein homolog</fullName>
    </submittedName>
</protein>
<accession>A0A0X3PA88</accession>
<name>A0A0X3PA88_SCHSO</name>
<dbReference type="Gene3D" id="1.25.40.20">
    <property type="entry name" value="Ankyrin repeat-containing domain"/>
    <property type="match status" value="1"/>
</dbReference>
<keyword evidence="1" id="KW-0677">Repeat</keyword>
<gene>
    <name evidence="4" type="primary">CLPB</name>
    <name evidence="4" type="ORF">TR112429</name>
</gene>
<evidence type="ECO:0000256" key="1">
    <source>
        <dbReference type="ARBA" id="ARBA00022737"/>
    </source>
</evidence>
<dbReference type="Pfam" id="PF00023">
    <property type="entry name" value="Ank"/>
    <property type="match status" value="2"/>
</dbReference>
<dbReference type="GO" id="GO:0070531">
    <property type="term" value="C:BRCA1-A complex"/>
    <property type="evidence" value="ECO:0007669"/>
    <property type="project" value="TreeGrafter"/>
</dbReference>
<organism evidence="4">
    <name type="scientific">Schistocephalus solidus</name>
    <name type="common">Tapeworm</name>
    <dbReference type="NCBI Taxonomy" id="70667"/>
    <lineage>
        <taxon>Eukaryota</taxon>
        <taxon>Metazoa</taxon>
        <taxon>Spiralia</taxon>
        <taxon>Lophotrochozoa</taxon>
        <taxon>Platyhelminthes</taxon>
        <taxon>Cestoda</taxon>
        <taxon>Eucestoda</taxon>
        <taxon>Diphyllobothriidea</taxon>
        <taxon>Diphyllobothriidae</taxon>
        <taxon>Schistocephalus</taxon>
    </lineage>
</organism>
<dbReference type="InterPro" id="IPR036770">
    <property type="entry name" value="Ankyrin_rpt-contain_sf"/>
</dbReference>
<dbReference type="GO" id="GO:0031436">
    <property type="term" value="C:BRCA1-BARD1 complex"/>
    <property type="evidence" value="ECO:0007669"/>
    <property type="project" value="TreeGrafter"/>
</dbReference>
<evidence type="ECO:0000313" key="4">
    <source>
        <dbReference type="EMBL" id="JAP45002.1"/>
    </source>
</evidence>
<keyword evidence="2 3" id="KW-0040">ANK repeat</keyword>
<dbReference type="PROSITE" id="PS50297">
    <property type="entry name" value="ANK_REP_REGION"/>
    <property type="match status" value="2"/>
</dbReference>
<proteinExistence type="predicted"/>
<dbReference type="PANTHER" id="PTHR24171">
    <property type="entry name" value="ANKYRIN REPEAT DOMAIN-CONTAINING PROTEIN 39-RELATED"/>
    <property type="match status" value="1"/>
</dbReference>
<dbReference type="SUPFAM" id="SSF48403">
    <property type="entry name" value="Ankyrin repeat"/>
    <property type="match status" value="1"/>
</dbReference>
<dbReference type="GO" id="GO:0085020">
    <property type="term" value="P:protein K6-linked ubiquitination"/>
    <property type="evidence" value="ECO:0007669"/>
    <property type="project" value="TreeGrafter"/>
</dbReference>
<feature type="repeat" description="ANK" evidence="3">
    <location>
        <begin position="187"/>
        <end position="219"/>
    </location>
</feature>
<dbReference type="SMART" id="SM00248">
    <property type="entry name" value="ANK"/>
    <property type="match status" value="2"/>
</dbReference>
<dbReference type="PANTHER" id="PTHR24171:SF8">
    <property type="entry name" value="BRCA1-ASSOCIATED RING DOMAIN PROTEIN 1"/>
    <property type="match status" value="1"/>
</dbReference>
<dbReference type="InterPro" id="IPR002110">
    <property type="entry name" value="Ankyrin_rpt"/>
</dbReference>
<dbReference type="AlphaFoldDB" id="A0A0X3PA88"/>
<dbReference type="PROSITE" id="PS50088">
    <property type="entry name" value="ANK_REPEAT"/>
    <property type="match status" value="2"/>
</dbReference>
<feature type="repeat" description="ANK" evidence="3">
    <location>
        <begin position="118"/>
        <end position="150"/>
    </location>
</feature>